<gene>
    <name evidence="1" type="ordered locus">P9211_07241</name>
</gene>
<dbReference type="Proteomes" id="UP000000788">
    <property type="component" value="Chromosome"/>
</dbReference>
<accession>A9B9Z3</accession>
<dbReference type="RefSeq" id="WP_012195277.1">
    <property type="nucleotide sequence ID" value="NC_009976.1"/>
</dbReference>
<dbReference type="InterPro" id="IPR045511">
    <property type="entry name" value="DUF6439"/>
</dbReference>
<dbReference type="HOGENOM" id="CLU_169737_0_0_3"/>
<dbReference type="STRING" id="93059.P9211_07241"/>
<sequence length="82" mass="9195">MGKSKWSSATHKLVKELHSELTLSNKNWHQLKNNSERRAAELLISAIAQIINGGETSDIQSLIHQALLWLNKEIKDPGCPSH</sequence>
<dbReference type="Pfam" id="PF20035">
    <property type="entry name" value="DUF6439"/>
    <property type="match status" value="1"/>
</dbReference>
<name>A9B9Z3_PROM4</name>
<evidence type="ECO:0000313" key="1">
    <source>
        <dbReference type="EMBL" id="ABX08655.1"/>
    </source>
</evidence>
<dbReference type="eggNOG" id="ENOG503454R">
    <property type="taxonomic scope" value="Bacteria"/>
</dbReference>
<organism evidence="1 2">
    <name type="scientific">Prochlorococcus marinus (strain MIT 9211)</name>
    <dbReference type="NCBI Taxonomy" id="93059"/>
    <lineage>
        <taxon>Bacteria</taxon>
        <taxon>Bacillati</taxon>
        <taxon>Cyanobacteriota</taxon>
        <taxon>Cyanophyceae</taxon>
        <taxon>Synechococcales</taxon>
        <taxon>Prochlorococcaceae</taxon>
        <taxon>Prochlorococcus</taxon>
    </lineage>
</organism>
<dbReference type="OrthoDB" id="542317at2"/>
<keyword evidence="2" id="KW-1185">Reference proteome</keyword>
<dbReference type="EMBL" id="CP000878">
    <property type="protein sequence ID" value="ABX08655.1"/>
    <property type="molecule type" value="Genomic_DNA"/>
</dbReference>
<evidence type="ECO:0000313" key="2">
    <source>
        <dbReference type="Proteomes" id="UP000000788"/>
    </source>
</evidence>
<reference evidence="1 2" key="1">
    <citation type="journal article" date="2007" name="PLoS Genet.">
        <title>Patterns and implications of gene gain and loss in the evolution of Prochlorococcus.</title>
        <authorList>
            <person name="Kettler G.C."/>
            <person name="Martiny A.C."/>
            <person name="Huang K."/>
            <person name="Zucker J."/>
            <person name="Coleman M.L."/>
            <person name="Rodrigue S."/>
            <person name="Chen F."/>
            <person name="Lapidus A."/>
            <person name="Ferriera S."/>
            <person name="Johnson J."/>
            <person name="Steglich C."/>
            <person name="Church G.M."/>
            <person name="Richardson P."/>
            <person name="Chisholm S.W."/>
        </authorList>
    </citation>
    <scope>NUCLEOTIDE SEQUENCE [LARGE SCALE GENOMIC DNA]</scope>
    <source>
        <strain evidence="2">MIT 9211</strain>
    </source>
</reference>
<dbReference type="KEGG" id="pmj:P9211_07241"/>
<protein>
    <submittedName>
        <fullName evidence="1">Uncharacterized protein</fullName>
    </submittedName>
</protein>
<dbReference type="AlphaFoldDB" id="A9B9Z3"/>
<proteinExistence type="predicted"/>